<proteinExistence type="predicted"/>
<dbReference type="EMBL" id="CZKA01000062">
    <property type="protein sequence ID" value="CUR59647.1"/>
    <property type="molecule type" value="Genomic_DNA"/>
</dbReference>
<sequence length="131" mass="14714">MDYNTRRPHQALDMSTPVQRFEQPVPASVTAMRGVVATSRPNADRDQGIWVVRRASPLGVVCVNRQPVCLGIAAAGRTIDVWVSEHTMQFYDQDHLLKTSERTMPGEVKQKNVQVPGGRRKVKTSVRHQPK</sequence>
<dbReference type="AlphaFoldDB" id="A0A2P2CCC3"/>
<reference evidence="2" key="1">
    <citation type="submission" date="2015-08" db="EMBL/GenBank/DDBJ databases">
        <authorList>
            <person name="Babu N.S."/>
            <person name="Beckwith C.J."/>
            <person name="Beseler K.G."/>
            <person name="Brison A."/>
            <person name="Carone J.V."/>
            <person name="Caskin T.P."/>
            <person name="Diamond M."/>
            <person name="Durham M.E."/>
            <person name="Foxe J.M."/>
            <person name="Go M."/>
            <person name="Henderson B.A."/>
            <person name="Jones I.B."/>
            <person name="McGettigan J.A."/>
            <person name="Micheletti S.J."/>
            <person name="Nasrallah M.E."/>
            <person name="Ortiz D."/>
            <person name="Piller C.R."/>
            <person name="Privatt S.R."/>
            <person name="Schneider S.L."/>
            <person name="Sharp S."/>
            <person name="Smith T.C."/>
            <person name="Stanton J.D."/>
            <person name="Ullery H.E."/>
            <person name="Wilson R.J."/>
            <person name="Serrano M.G."/>
            <person name="Buck G."/>
            <person name="Lee V."/>
            <person name="Wang Y."/>
            <person name="Carvalho R."/>
            <person name="Voegtly L."/>
            <person name="Shi R."/>
            <person name="Duckworth R."/>
            <person name="Johnson A."/>
            <person name="Loviza R."/>
            <person name="Walstead R."/>
            <person name="Shah Z."/>
            <person name="Kiflezghi M."/>
            <person name="Wade K."/>
            <person name="Ball S.L."/>
            <person name="Bradley K.W."/>
            <person name="Asai D.J."/>
            <person name="Bowman C.A."/>
            <person name="Russell D.A."/>
            <person name="Pope W.H."/>
            <person name="Jacobs-Sera D."/>
            <person name="Hendrix R.W."/>
            <person name="Hatfull G.F."/>
        </authorList>
    </citation>
    <scope>NUCLEOTIDE SEQUENCE</scope>
</reference>
<feature type="compositionally biased region" description="Basic residues" evidence="1">
    <location>
        <begin position="118"/>
        <end position="131"/>
    </location>
</feature>
<name>A0A2P2CCC3_9ZZZZ</name>
<organism evidence="2">
    <name type="scientific">metagenome</name>
    <dbReference type="NCBI Taxonomy" id="256318"/>
    <lineage>
        <taxon>unclassified sequences</taxon>
        <taxon>metagenomes</taxon>
    </lineage>
</organism>
<evidence type="ECO:0000313" key="2">
    <source>
        <dbReference type="EMBL" id="CUR59647.1"/>
    </source>
</evidence>
<gene>
    <name evidence="2" type="ORF">NOCA2650001</name>
</gene>
<feature type="region of interest" description="Disordered" evidence="1">
    <location>
        <begin position="101"/>
        <end position="131"/>
    </location>
</feature>
<accession>A0A2P2CCC3</accession>
<evidence type="ECO:0008006" key="3">
    <source>
        <dbReference type="Google" id="ProtNLM"/>
    </source>
</evidence>
<evidence type="ECO:0000256" key="1">
    <source>
        <dbReference type="SAM" id="MobiDB-lite"/>
    </source>
</evidence>
<protein>
    <recommendedName>
        <fullName evidence="3">Integrase catalytic domain-containing protein</fullName>
    </recommendedName>
</protein>